<proteinExistence type="predicted"/>
<evidence type="ECO:0000256" key="1">
    <source>
        <dbReference type="SAM" id="MobiDB-lite"/>
    </source>
</evidence>
<feature type="domain" description="SCP" evidence="2">
    <location>
        <begin position="193"/>
        <end position="326"/>
    </location>
</feature>
<dbReference type="GO" id="GO:0005576">
    <property type="term" value="C:extracellular region"/>
    <property type="evidence" value="ECO:0007669"/>
    <property type="project" value="InterPro"/>
</dbReference>
<dbReference type="InterPro" id="IPR014044">
    <property type="entry name" value="CAP_dom"/>
</dbReference>
<dbReference type="Pfam" id="PF00188">
    <property type="entry name" value="CAP"/>
    <property type="match status" value="5"/>
</dbReference>
<evidence type="ECO:0000313" key="3">
    <source>
        <dbReference type="EMBL" id="KAJ1145494.1"/>
    </source>
</evidence>
<dbReference type="PROSITE" id="PS01009">
    <property type="entry name" value="CRISP_1"/>
    <property type="match status" value="4"/>
</dbReference>
<reference evidence="3" key="1">
    <citation type="journal article" date="2022" name="bioRxiv">
        <title>Sequencing and chromosome-scale assembly of the giantPleurodeles waltlgenome.</title>
        <authorList>
            <person name="Brown T."/>
            <person name="Elewa A."/>
            <person name="Iarovenko S."/>
            <person name="Subramanian E."/>
            <person name="Araus A.J."/>
            <person name="Petzold A."/>
            <person name="Susuki M."/>
            <person name="Suzuki K.-i.T."/>
            <person name="Hayashi T."/>
            <person name="Toyoda A."/>
            <person name="Oliveira C."/>
            <person name="Osipova E."/>
            <person name="Leigh N.D."/>
            <person name="Simon A."/>
            <person name="Yun M.H."/>
        </authorList>
    </citation>
    <scope>NUCLEOTIDE SEQUENCE</scope>
    <source>
        <strain evidence="3">20211129_DDA</strain>
        <tissue evidence="3">Liver</tissue>
    </source>
</reference>
<dbReference type="InterPro" id="IPR018244">
    <property type="entry name" value="Allrgn_V5/Tpx1_CS"/>
</dbReference>
<dbReference type="FunFam" id="3.40.33.10:FF:000002">
    <property type="entry name" value="Golgi-associated plant pathogenesis-related protein 1"/>
    <property type="match status" value="5"/>
</dbReference>
<comment type="caution">
    <text evidence="3">The sequence shown here is derived from an EMBL/GenBank/DDBJ whole genome shotgun (WGS) entry which is preliminary data.</text>
</comment>
<organism evidence="3 4">
    <name type="scientific">Pleurodeles waltl</name>
    <name type="common">Iberian ribbed newt</name>
    <dbReference type="NCBI Taxonomy" id="8319"/>
    <lineage>
        <taxon>Eukaryota</taxon>
        <taxon>Metazoa</taxon>
        <taxon>Chordata</taxon>
        <taxon>Craniata</taxon>
        <taxon>Vertebrata</taxon>
        <taxon>Euteleostomi</taxon>
        <taxon>Amphibia</taxon>
        <taxon>Batrachia</taxon>
        <taxon>Caudata</taxon>
        <taxon>Salamandroidea</taxon>
        <taxon>Salamandridae</taxon>
        <taxon>Pleurodelinae</taxon>
        <taxon>Pleurodeles</taxon>
    </lineage>
</organism>
<dbReference type="CDD" id="cd05382">
    <property type="entry name" value="CAP_GAPR1-like"/>
    <property type="match status" value="5"/>
</dbReference>
<dbReference type="InterPro" id="IPR001283">
    <property type="entry name" value="CRISP-related"/>
</dbReference>
<feature type="domain" description="SCP" evidence="2">
    <location>
        <begin position="559"/>
        <end position="692"/>
    </location>
</feature>
<sequence length="881" mass="98471">MHIRDQGGDWSQFEREFLDAHNAYRKQHNVPALQLSRDLCRSAQAWADKLLSIRTLEHSGADHGENLFYKYSSSTREIPGHEAVDSWYSEIKNYDFNKPGFRGDTGHFTQVVWKDSKECGVGMATDGRGLFFVVGQYSPAGNITNPGYFEKNVLPPATSTNIFNSNKRNLTNQDNEPPRQRSDRDKSSSEFNQFEREFLEAHNTYRKQHGAPPLQLSRKLCRSAQEWADKLKTIRALQHSGTEDGENLFYKYSSSAREMPGREPVDSWYSEIKNYDFGRPGFKSNTGHFTQVVWKDSKEVGVGIATDGRGLYFVVGQYSPAGNITNSGYFEKNVLPPGTSPTADIGNSGKWNSPGPAQDADQSRPRTDRGKSSASVASRTSDKREFELEALDSHNLYRQQHGAPCLRLNTELCEASQRWADHLLSINALQHSNTTNGENIWYKWNSSVRDATGKEIVDTWYGEIKDYNFSKPGFQSNTGHFTQVVWKDTKEMGIAKAVDGKGMVIAVAQYNPAGNITNPGYFQRNVLPKGSVVNEQEGGRTSYPVCPREITPPATGYDDFVSDFLNATNAYRLRHGAKPLKLSPSISQDAQKWAEHLLALKTLKHSDTAYGENVWAKTGGPSTTLNGQEVADAWYKEEKNYDFSEGGHQPDTGHFTQMVWRSSKEVGVGMASSGKGMFIVVAQYNPTGNITNPGYYQRNVMPAGTKISDDDEEDVPGKLTMMNASSAVPEKDSSAFVKELLNEHNKYRSLHRAGPLQVNTGLCLEAQAWANHLMSIRALQNSDTKYGENLWYRWGTDISMPTGKEVADSWYNEIVKYNFSTPGFQNGAGNFTQMVWKSSTQAGFGVGTDGRGMYIVVGFYDPPGNISNQGYFEDNVLPKRK</sequence>
<gene>
    <name evidence="3" type="ORF">NDU88_011780</name>
</gene>
<dbReference type="SUPFAM" id="SSF55797">
    <property type="entry name" value="PR-1-like"/>
    <property type="match status" value="5"/>
</dbReference>
<dbReference type="AlphaFoldDB" id="A0AAV7R034"/>
<dbReference type="EMBL" id="JANPWB010000010">
    <property type="protein sequence ID" value="KAJ1145494.1"/>
    <property type="molecule type" value="Genomic_DNA"/>
</dbReference>
<dbReference type="InterPro" id="IPR035940">
    <property type="entry name" value="CAP_sf"/>
</dbReference>
<dbReference type="Proteomes" id="UP001066276">
    <property type="component" value="Chromosome 6"/>
</dbReference>
<feature type="region of interest" description="Disordered" evidence="1">
    <location>
        <begin position="160"/>
        <end position="190"/>
    </location>
</feature>
<feature type="compositionally biased region" description="Polar residues" evidence="1">
    <location>
        <begin position="160"/>
        <end position="175"/>
    </location>
</feature>
<keyword evidence="4" id="KW-1185">Reference proteome</keyword>
<feature type="compositionally biased region" description="Basic and acidic residues" evidence="1">
    <location>
        <begin position="361"/>
        <end position="371"/>
    </location>
</feature>
<accession>A0AAV7R034</accession>
<protein>
    <recommendedName>
        <fullName evidence="2">SCP domain-containing protein</fullName>
    </recommendedName>
</protein>
<dbReference type="InterPro" id="IPR034113">
    <property type="entry name" value="SCP_GAPR1-like"/>
</dbReference>
<feature type="domain" description="SCP" evidence="2">
    <location>
        <begin position="12"/>
        <end position="145"/>
    </location>
</feature>
<feature type="region of interest" description="Disordered" evidence="1">
    <location>
        <begin position="335"/>
        <end position="381"/>
    </location>
</feature>
<dbReference type="SMART" id="SM00198">
    <property type="entry name" value="SCP"/>
    <property type="match status" value="5"/>
</dbReference>
<dbReference type="PANTHER" id="PTHR10334">
    <property type="entry name" value="CYSTEINE-RICH SECRETORY PROTEIN-RELATED"/>
    <property type="match status" value="1"/>
</dbReference>
<dbReference type="Gene3D" id="3.40.33.10">
    <property type="entry name" value="CAP"/>
    <property type="match status" value="5"/>
</dbReference>
<feature type="domain" description="SCP" evidence="2">
    <location>
        <begin position="385"/>
        <end position="518"/>
    </location>
</feature>
<feature type="compositionally biased region" description="Basic and acidic residues" evidence="1">
    <location>
        <begin position="176"/>
        <end position="190"/>
    </location>
</feature>
<dbReference type="PRINTS" id="PR00837">
    <property type="entry name" value="V5TPXLIKE"/>
</dbReference>
<evidence type="ECO:0000313" key="4">
    <source>
        <dbReference type="Proteomes" id="UP001066276"/>
    </source>
</evidence>
<name>A0AAV7R034_PLEWA</name>
<feature type="domain" description="SCP" evidence="2">
    <location>
        <begin position="735"/>
        <end position="868"/>
    </location>
</feature>
<evidence type="ECO:0000259" key="2">
    <source>
        <dbReference type="SMART" id="SM00198"/>
    </source>
</evidence>